<dbReference type="CDD" id="cd09274">
    <property type="entry name" value="RNase_HI_RT_Ty3"/>
    <property type="match status" value="1"/>
</dbReference>
<name>A0AAD4VP51_PRUDU</name>
<dbReference type="GO" id="GO:0003824">
    <property type="term" value="F:catalytic activity"/>
    <property type="evidence" value="ECO:0007669"/>
    <property type="project" value="UniProtKB-KW"/>
</dbReference>
<evidence type="ECO:0000313" key="4">
    <source>
        <dbReference type="Proteomes" id="UP001054821"/>
    </source>
</evidence>
<dbReference type="InterPro" id="IPR041577">
    <property type="entry name" value="RT_RNaseH_2"/>
</dbReference>
<dbReference type="FunFam" id="3.10.20.370:FF:000001">
    <property type="entry name" value="Retrovirus-related Pol polyprotein from transposon 17.6-like protein"/>
    <property type="match status" value="1"/>
</dbReference>
<dbReference type="InterPro" id="IPR043128">
    <property type="entry name" value="Rev_trsase/Diguanyl_cyclase"/>
</dbReference>
<dbReference type="PANTHER" id="PTHR37984">
    <property type="entry name" value="PROTEIN CBG26694"/>
    <property type="match status" value="1"/>
</dbReference>
<feature type="domain" description="Reverse transcriptase/retrotransposon-derived protein RNase H-like" evidence="2">
    <location>
        <begin position="15"/>
        <end position="108"/>
    </location>
</feature>
<gene>
    <name evidence="3" type="ORF">L3X38_027113</name>
</gene>
<dbReference type="EMBL" id="JAJFAZ020000005">
    <property type="protein sequence ID" value="KAI5327717.1"/>
    <property type="molecule type" value="Genomic_DNA"/>
</dbReference>
<dbReference type="Proteomes" id="UP001054821">
    <property type="component" value="Chromosome 5"/>
</dbReference>
<protein>
    <recommendedName>
        <fullName evidence="2">Reverse transcriptase/retrotransposon-derived protein RNase H-like domain-containing protein</fullName>
    </recommendedName>
</protein>
<evidence type="ECO:0000256" key="1">
    <source>
        <dbReference type="ARBA" id="ARBA00023268"/>
    </source>
</evidence>
<dbReference type="InterPro" id="IPR050951">
    <property type="entry name" value="Retrovirus_Pol_polyprotein"/>
</dbReference>
<dbReference type="Pfam" id="PF17919">
    <property type="entry name" value="RT_RNaseH_2"/>
    <property type="match status" value="1"/>
</dbReference>
<evidence type="ECO:0000259" key="2">
    <source>
        <dbReference type="Pfam" id="PF17919"/>
    </source>
</evidence>
<dbReference type="SUPFAM" id="SSF56672">
    <property type="entry name" value="DNA/RNA polymerases"/>
    <property type="match status" value="1"/>
</dbReference>
<accession>A0AAD4VP51</accession>
<comment type="caution">
    <text evidence="3">The sequence shown here is derived from an EMBL/GenBank/DDBJ whole genome shotgun (WGS) entry which is preliminary data.</text>
</comment>
<dbReference type="AlphaFoldDB" id="A0AAD4VP51"/>
<proteinExistence type="predicted"/>
<dbReference type="PANTHER" id="PTHR37984:SF5">
    <property type="entry name" value="PROTEIN NYNRIN-LIKE"/>
    <property type="match status" value="1"/>
</dbReference>
<sequence>MAPLTDCMKHNIFKWTETAEKSFQAIKKAMTEAPLLILPDYQKVFEVDCDASKVGIGAVLSQEGRPVAFFSEKLNDTMQHYSTYDIEFYAIMRSLRQWRQYLIYREFILYSDHEALRFINGQHKLNRRHARWVEEL</sequence>
<evidence type="ECO:0000313" key="3">
    <source>
        <dbReference type="EMBL" id="KAI5327717.1"/>
    </source>
</evidence>
<dbReference type="InterPro" id="IPR043502">
    <property type="entry name" value="DNA/RNA_pol_sf"/>
</dbReference>
<keyword evidence="4" id="KW-1185">Reference proteome</keyword>
<reference evidence="3 4" key="1">
    <citation type="journal article" date="2022" name="G3 (Bethesda)">
        <title>Whole-genome sequence and methylome profiling of the almond [Prunus dulcis (Mill.) D.A. Webb] cultivar 'Nonpareil'.</title>
        <authorList>
            <person name="D'Amico-Willman K.M."/>
            <person name="Ouma W.Z."/>
            <person name="Meulia T."/>
            <person name="Sideli G.M."/>
            <person name="Gradziel T.M."/>
            <person name="Fresnedo-Ramirez J."/>
        </authorList>
    </citation>
    <scope>NUCLEOTIDE SEQUENCE [LARGE SCALE GENOMIC DNA]</scope>
    <source>
        <strain evidence="3">Clone GOH B32 T37-40</strain>
    </source>
</reference>
<dbReference type="Gene3D" id="3.30.70.270">
    <property type="match status" value="1"/>
</dbReference>
<organism evidence="3 4">
    <name type="scientific">Prunus dulcis</name>
    <name type="common">Almond</name>
    <name type="synonym">Amygdalus dulcis</name>
    <dbReference type="NCBI Taxonomy" id="3755"/>
    <lineage>
        <taxon>Eukaryota</taxon>
        <taxon>Viridiplantae</taxon>
        <taxon>Streptophyta</taxon>
        <taxon>Embryophyta</taxon>
        <taxon>Tracheophyta</taxon>
        <taxon>Spermatophyta</taxon>
        <taxon>Magnoliopsida</taxon>
        <taxon>eudicotyledons</taxon>
        <taxon>Gunneridae</taxon>
        <taxon>Pentapetalae</taxon>
        <taxon>rosids</taxon>
        <taxon>fabids</taxon>
        <taxon>Rosales</taxon>
        <taxon>Rosaceae</taxon>
        <taxon>Amygdaloideae</taxon>
        <taxon>Amygdaleae</taxon>
        <taxon>Prunus</taxon>
    </lineage>
</organism>
<keyword evidence="1" id="KW-0511">Multifunctional enzyme</keyword>